<dbReference type="InParanoid" id="A0A673ZXT6"/>
<dbReference type="Proteomes" id="UP000472277">
    <property type="component" value="Chromosome 36"/>
</dbReference>
<name>A0A673ZXT6_SALTR</name>
<dbReference type="GeneTree" id="ENSGT00990000212329"/>
<sequence length="84" mass="9529">MGCLCSKDQCIQKARREANKRNDKQLREDKHNNQITCQRQLLPLGAGESGKSTIVNQMQYLHVELSAEEKMHSIQNNSKKASGM</sequence>
<dbReference type="OMA" id="REDKHNN"/>
<evidence type="ECO:0000313" key="1">
    <source>
        <dbReference type="Ensembl" id="ENSSTUP00000051683.1"/>
    </source>
</evidence>
<dbReference type="AlphaFoldDB" id="A0A673ZXT6"/>
<dbReference type="Ensembl" id="ENSSTUT00000054041.1">
    <property type="protein sequence ID" value="ENSSTUP00000051683.1"/>
    <property type="gene ID" value="ENSSTUG00000021855.1"/>
</dbReference>
<accession>A0A673ZXT6</accession>
<protein>
    <recommendedName>
        <fullName evidence="3">GNAS complex locus</fullName>
    </recommendedName>
</protein>
<evidence type="ECO:0008006" key="3">
    <source>
        <dbReference type="Google" id="ProtNLM"/>
    </source>
</evidence>
<evidence type="ECO:0000313" key="2">
    <source>
        <dbReference type="Proteomes" id="UP000472277"/>
    </source>
</evidence>
<proteinExistence type="predicted"/>
<reference evidence="1" key="2">
    <citation type="submission" date="2025-09" db="UniProtKB">
        <authorList>
            <consortium name="Ensembl"/>
        </authorList>
    </citation>
    <scope>IDENTIFICATION</scope>
</reference>
<dbReference type="InterPro" id="IPR027417">
    <property type="entry name" value="P-loop_NTPase"/>
</dbReference>
<reference evidence="1" key="1">
    <citation type="submission" date="2025-08" db="UniProtKB">
        <authorList>
            <consortium name="Ensembl"/>
        </authorList>
    </citation>
    <scope>IDENTIFICATION</scope>
</reference>
<keyword evidence="2" id="KW-1185">Reference proteome</keyword>
<dbReference type="Gene3D" id="3.40.50.300">
    <property type="entry name" value="P-loop containing nucleotide triphosphate hydrolases"/>
    <property type="match status" value="1"/>
</dbReference>
<organism evidence="1 2">
    <name type="scientific">Salmo trutta</name>
    <name type="common">Brown trout</name>
    <dbReference type="NCBI Taxonomy" id="8032"/>
    <lineage>
        <taxon>Eukaryota</taxon>
        <taxon>Metazoa</taxon>
        <taxon>Chordata</taxon>
        <taxon>Craniata</taxon>
        <taxon>Vertebrata</taxon>
        <taxon>Euteleostomi</taxon>
        <taxon>Actinopterygii</taxon>
        <taxon>Neopterygii</taxon>
        <taxon>Teleostei</taxon>
        <taxon>Protacanthopterygii</taxon>
        <taxon>Salmoniformes</taxon>
        <taxon>Salmonidae</taxon>
        <taxon>Salmoninae</taxon>
        <taxon>Salmo</taxon>
    </lineage>
</organism>